<reference evidence="4" key="2">
    <citation type="submission" date="2006-10" db="EMBL/GenBank/DDBJ databases">
        <authorList>
            <person name="Amaya E."/>
            <person name="Ashurst J.L."/>
            <person name="Bonfield J.K."/>
            <person name="Croning M.D.R."/>
            <person name="Chen C-K."/>
            <person name="Davies R.M."/>
            <person name="Francis M.D."/>
            <person name="Garrett N."/>
            <person name="Gilchrist M.J."/>
            <person name="Grafham D.V."/>
            <person name="McLaren S.R."/>
            <person name="Papalopulu N."/>
            <person name="Rogers J."/>
            <person name="Smith J.C."/>
            <person name="Taylor R.G."/>
            <person name="Voigt J."/>
            <person name="Zorn A.M."/>
        </authorList>
    </citation>
    <scope>NUCLEOTIDE SEQUENCE</scope>
</reference>
<dbReference type="Pfam" id="PF13765">
    <property type="entry name" value="PRY"/>
    <property type="match status" value="1"/>
</dbReference>
<accession>Q28DV0</accession>
<dbReference type="GO" id="GO:0045087">
    <property type="term" value="P:innate immune response"/>
    <property type="evidence" value="ECO:0000318"/>
    <property type="project" value="GO_Central"/>
</dbReference>
<sequence>MGIDQEPKEKEQPRTPVQLLQSQLKDLKEASVELSEHFQEASPIYKARISELNCNLRSLLEREEKMRLFQSSQAEEQSVEHLEARAMDLCDLYSSIDHVLENLEGKHMTLKAKKQLRAFYEQFNAVAGTQTVLEMCISPLQLREWRGQRHLVKPVPESLTFDPHSAHPNLIVSSDLKQVRFQPSPTGKKSRECFDPGLYVLALPGFQSGRHYWEVDVGSRSSWIIGVVRESVERKVGHQLYPVNGYWALRKQQDGIYYGLEVSPIHLNLNFSPTRIGVCLDFFRGALGFFDADTTILIFELPCTSGEKLLPFFCPGIPVKEEDWCPLILCG</sequence>
<proteinExistence type="evidence at transcript level"/>
<keyword evidence="5" id="KW-1185">Reference proteome</keyword>
<evidence type="ECO:0000313" key="6">
    <source>
        <dbReference type="RefSeq" id="NP_001039057.1"/>
    </source>
</evidence>
<dbReference type="Xenbase" id="XB-GENE-5961860">
    <property type="gene designation" value="XB5961859"/>
</dbReference>
<dbReference type="EMBL" id="CR848585">
    <property type="protein sequence ID" value="CAJ82522.1"/>
    <property type="molecule type" value="mRNA"/>
</dbReference>
<dbReference type="Proteomes" id="UP000008143">
    <property type="component" value="Chromosome 10"/>
</dbReference>
<dbReference type="Gene3D" id="2.60.120.920">
    <property type="match status" value="1"/>
</dbReference>
<organism evidence="4">
    <name type="scientific">Xenopus tropicalis</name>
    <name type="common">Western clawed frog</name>
    <name type="synonym">Silurana tropicalis</name>
    <dbReference type="NCBI Taxonomy" id="8364"/>
    <lineage>
        <taxon>Eukaryota</taxon>
        <taxon>Metazoa</taxon>
        <taxon>Chordata</taxon>
        <taxon>Craniata</taxon>
        <taxon>Vertebrata</taxon>
        <taxon>Euteleostomi</taxon>
        <taxon>Amphibia</taxon>
        <taxon>Batrachia</taxon>
        <taxon>Anura</taxon>
        <taxon>Pipoidea</taxon>
        <taxon>Pipidae</taxon>
        <taxon>Xenopodinae</taxon>
        <taxon>Xenopus</taxon>
        <taxon>Silurana</taxon>
    </lineage>
</organism>
<dbReference type="PROSITE" id="PS50188">
    <property type="entry name" value="B302_SPRY"/>
    <property type="match status" value="1"/>
</dbReference>
<dbReference type="AGR" id="Xenbase:XB-GENE-5961860"/>
<dbReference type="SUPFAM" id="SSF49899">
    <property type="entry name" value="Concanavalin A-like lectins/glucanases"/>
    <property type="match status" value="1"/>
</dbReference>
<dbReference type="SMART" id="SM00589">
    <property type="entry name" value="PRY"/>
    <property type="match status" value="1"/>
</dbReference>
<gene>
    <name evidence="7" type="primary">XB5961859</name>
    <name evidence="3 6" type="synonym">LOC733841</name>
    <name evidence="7" type="synonym">XB5961859 [provisional:trim39]</name>
    <name evidence="4" type="ORF">TGas131p12.1-001</name>
</gene>
<dbReference type="EMBL" id="BC161439">
    <property type="protein sequence ID" value="AAI61439.1"/>
    <property type="molecule type" value="mRNA"/>
</dbReference>
<evidence type="ECO:0000256" key="1">
    <source>
        <dbReference type="ARBA" id="ARBA00023054"/>
    </source>
</evidence>
<dbReference type="KEGG" id="xtr:733841"/>
<reference evidence="6" key="4">
    <citation type="submission" date="2025-04" db="UniProtKB">
        <authorList>
            <consortium name="RefSeq"/>
        </authorList>
    </citation>
    <scope>IDENTIFICATION</scope>
</reference>
<dbReference type="InterPro" id="IPR003879">
    <property type="entry name" value="Butyrophylin_SPRY"/>
</dbReference>
<reference evidence="6" key="1">
    <citation type="journal article" date="2002" name="Dev. Dyn.">
        <title>Genetic and genomic tools for Xenopus research: The NIH Xenopus initiative.</title>
        <authorList>
            <person name="Klein S.L."/>
            <person name="Strausberg R.L."/>
            <person name="Wagner L."/>
            <person name="Pontius J."/>
            <person name="Clifton S.W."/>
            <person name="Richardson P."/>
        </authorList>
    </citation>
    <scope>NUCLEOTIDE SEQUENCE</scope>
</reference>
<dbReference type="GO" id="GO:0005737">
    <property type="term" value="C:cytoplasm"/>
    <property type="evidence" value="ECO:0000318"/>
    <property type="project" value="GO_Central"/>
</dbReference>
<dbReference type="InterPro" id="IPR003877">
    <property type="entry name" value="SPRY_dom"/>
</dbReference>
<dbReference type="CTD" id="733841"/>
<dbReference type="OrthoDB" id="128536at2759"/>
<evidence type="ECO:0000313" key="5">
    <source>
        <dbReference type="Proteomes" id="UP000008143"/>
    </source>
</evidence>
<dbReference type="PRINTS" id="PR01407">
    <property type="entry name" value="BUTYPHLNCDUF"/>
</dbReference>
<keyword evidence="1" id="KW-0175">Coiled coil</keyword>
<dbReference type="InterPro" id="IPR001870">
    <property type="entry name" value="B30.2/SPRY"/>
</dbReference>
<dbReference type="AlphaFoldDB" id="Q28DV0"/>
<dbReference type="GeneID" id="733841"/>
<evidence type="ECO:0000313" key="7">
    <source>
        <dbReference type="Xenbase" id="XB-GENE-5961860"/>
    </source>
</evidence>
<reference evidence="3" key="3">
    <citation type="submission" date="2008-03" db="EMBL/GenBank/DDBJ databases">
        <authorList>
            <consortium name="NIH - Xenopus Gene Collection (XGC) project"/>
        </authorList>
    </citation>
    <scope>NUCLEOTIDE SEQUENCE [LARGE SCALE MRNA]</scope>
    <source>
        <tissue evidence="3">Small intestine</tissue>
    </source>
</reference>
<protein>
    <submittedName>
        <fullName evidence="3">LOC733841 protein</fullName>
    </submittedName>
    <submittedName>
        <fullName evidence="4 6">Novel protein containing SPRY domain</fullName>
    </submittedName>
</protein>
<dbReference type="SMART" id="SM00449">
    <property type="entry name" value="SPRY"/>
    <property type="match status" value="1"/>
</dbReference>
<dbReference type="InterPro" id="IPR050143">
    <property type="entry name" value="TRIM/RBCC"/>
</dbReference>
<dbReference type="GO" id="GO:0061630">
    <property type="term" value="F:ubiquitin protein ligase activity"/>
    <property type="evidence" value="ECO:0000318"/>
    <property type="project" value="GO_Central"/>
</dbReference>
<name>Q28DV0_XENTR</name>
<dbReference type="RefSeq" id="NP_001039057.1">
    <property type="nucleotide sequence ID" value="NM_001045592.1"/>
</dbReference>
<evidence type="ECO:0000259" key="2">
    <source>
        <dbReference type="PROSITE" id="PS50188"/>
    </source>
</evidence>
<dbReference type="CDD" id="cd13733">
    <property type="entry name" value="SPRY_PRY_C-I_1"/>
    <property type="match status" value="1"/>
</dbReference>
<dbReference type="InterPro" id="IPR043136">
    <property type="entry name" value="B30.2/SPRY_sf"/>
</dbReference>
<dbReference type="InterPro" id="IPR013320">
    <property type="entry name" value="ConA-like_dom_sf"/>
</dbReference>
<evidence type="ECO:0000313" key="3">
    <source>
        <dbReference type="EMBL" id="AAI61439.1"/>
    </source>
</evidence>
<evidence type="ECO:0000313" key="4">
    <source>
        <dbReference type="EMBL" id="CAJ82522.1"/>
    </source>
</evidence>
<feature type="domain" description="B30.2/SPRY" evidence="2">
    <location>
        <begin position="138"/>
        <end position="331"/>
    </location>
</feature>
<dbReference type="Pfam" id="PF00622">
    <property type="entry name" value="SPRY"/>
    <property type="match status" value="1"/>
</dbReference>
<dbReference type="InterPro" id="IPR006574">
    <property type="entry name" value="PRY"/>
</dbReference>
<dbReference type="PANTHER" id="PTHR24103">
    <property type="entry name" value="E3 UBIQUITIN-PROTEIN LIGASE TRIM"/>
    <property type="match status" value="1"/>
</dbReference>